<dbReference type="Pfam" id="PF03969">
    <property type="entry name" value="AFG1_ATPase"/>
    <property type="match status" value="1"/>
</dbReference>
<accession>A0A8S5S9E3</accession>
<dbReference type="EMBL" id="BK032557">
    <property type="protein sequence ID" value="DAF47577.1"/>
    <property type="molecule type" value="Genomic_DNA"/>
</dbReference>
<evidence type="ECO:0000256" key="1">
    <source>
        <dbReference type="ARBA" id="ARBA00022741"/>
    </source>
</evidence>
<reference evidence="3" key="1">
    <citation type="journal article" date="2021" name="Proc. Natl. Acad. Sci. U.S.A.">
        <title>A Catalog of Tens of Thousands of Viruses from Human Metagenomes Reveals Hidden Associations with Chronic Diseases.</title>
        <authorList>
            <person name="Tisza M.J."/>
            <person name="Buck C.B."/>
        </authorList>
    </citation>
    <scope>NUCLEOTIDE SEQUENCE</scope>
    <source>
        <strain evidence="3">CtByu2</strain>
    </source>
</reference>
<organism evidence="3">
    <name type="scientific">Myoviridae sp. ctByu2</name>
    <dbReference type="NCBI Taxonomy" id="2827668"/>
    <lineage>
        <taxon>Viruses</taxon>
        <taxon>Duplodnaviria</taxon>
        <taxon>Heunggongvirae</taxon>
        <taxon>Uroviricota</taxon>
        <taxon>Caudoviricetes</taxon>
    </lineage>
</organism>
<name>A0A8S5S9E3_9CAUD</name>
<dbReference type="GO" id="GO:0006260">
    <property type="term" value="P:DNA replication"/>
    <property type="evidence" value="ECO:0007669"/>
    <property type="project" value="TreeGrafter"/>
</dbReference>
<dbReference type="GO" id="GO:0016887">
    <property type="term" value="F:ATP hydrolysis activity"/>
    <property type="evidence" value="ECO:0007669"/>
    <property type="project" value="InterPro"/>
</dbReference>
<keyword evidence="2" id="KW-0067">ATP-binding</keyword>
<keyword evidence="1" id="KW-0547">Nucleotide-binding</keyword>
<keyword evidence="3" id="KW-0347">Helicase</keyword>
<dbReference type="InterPro" id="IPR005654">
    <property type="entry name" value="ATPase_AFG1-like"/>
</dbReference>
<keyword evidence="3" id="KW-0378">Hydrolase</keyword>
<evidence type="ECO:0000313" key="3">
    <source>
        <dbReference type="EMBL" id="DAF47577.1"/>
    </source>
</evidence>
<dbReference type="SUPFAM" id="SSF52540">
    <property type="entry name" value="P-loop containing nucleoside triphosphate hydrolases"/>
    <property type="match status" value="1"/>
</dbReference>
<dbReference type="GO" id="GO:0005524">
    <property type="term" value="F:ATP binding"/>
    <property type="evidence" value="ECO:0007669"/>
    <property type="project" value="UniProtKB-KW"/>
</dbReference>
<proteinExistence type="predicted"/>
<protein>
    <submittedName>
        <fullName evidence="3">Replicative helicase</fullName>
    </submittedName>
</protein>
<dbReference type="InterPro" id="IPR027417">
    <property type="entry name" value="P-loop_NTPase"/>
</dbReference>
<sequence length="209" mass="24255">MESSKEKNHAYYRACGIRENWFYKTVKEFENDPEAKKMVQSYLQQLKDMVRKGIGLYLWGANGTGKSHLMHCTFKALLHQRYTVKILTLDELVDKFTASWYNEEVKANFHRMLLTVQFLGIDEFGKNVGADGEPNYLPDLVKRVIEEVIRYRVHTKKPIWITSNTEPKNVASVFSEDVASLLSEACVPVKVCGCDYRKIIQKRNKLLLK</sequence>
<dbReference type="GO" id="GO:0004386">
    <property type="term" value="F:helicase activity"/>
    <property type="evidence" value="ECO:0007669"/>
    <property type="project" value="UniProtKB-KW"/>
</dbReference>
<dbReference type="Gene3D" id="3.40.50.300">
    <property type="entry name" value="P-loop containing nucleotide triphosphate hydrolases"/>
    <property type="match status" value="1"/>
</dbReference>
<evidence type="ECO:0000256" key="2">
    <source>
        <dbReference type="ARBA" id="ARBA00022840"/>
    </source>
</evidence>
<dbReference type="PANTHER" id="PTHR30050">
    <property type="entry name" value="CHROMOSOMAL REPLICATION INITIATOR PROTEIN DNAA"/>
    <property type="match status" value="1"/>
</dbReference>
<dbReference type="PANTHER" id="PTHR30050:SF4">
    <property type="entry name" value="ATP-BINDING PROTEIN RV3427C IN INSERTION SEQUENCE-RELATED"/>
    <property type="match status" value="1"/>
</dbReference>